<feature type="compositionally biased region" description="Acidic residues" evidence="1">
    <location>
        <begin position="99"/>
        <end position="108"/>
    </location>
</feature>
<reference evidence="2 3" key="1">
    <citation type="submission" date="2014-04" db="EMBL/GenBank/DDBJ databases">
        <title>Evolutionary Origins and Diversification of the Mycorrhizal Mutualists.</title>
        <authorList>
            <consortium name="DOE Joint Genome Institute"/>
            <consortium name="Mycorrhizal Genomics Consortium"/>
            <person name="Kohler A."/>
            <person name="Kuo A."/>
            <person name="Nagy L.G."/>
            <person name="Floudas D."/>
            <person name="Copeland A."/>
            <person name="Barry K.W."/>
            <person name="Cichocki N."/>
            <person name="Veneault-Fourrey C."/>
            <person name="LaButti K."/>
            <person name="Lindquist E.A."/>
            <person name="Lipzen A."/>
            <person name="Lundell T."/>
            <person name="Morin E."/>
            <person name="Murat C."/>
            <person name="Riley R."/>
            <person name="Ohm R."/>
            <person name="Sun H."/>
            <person name="Tunlid A."/>
            <person name="Henrissat B."/>
            <person name="Grigoriev I.V."/>
            <person name="Hibbett D.S."/>
            <person name="Martin F."/>
        </authorList>
    </citation>
    <scope>NUCLEOTIDE SEQUENCE [LARGE SCALE GENOMIC DNA]</scope>
    <source>
        <strain evidence="2 3">Koide BX008</strain>
    </source>
</reference>
<dbReference type="Proteomes" id="UP000054549">
    <property type="component" value="Unassembled WGS sequence"/>
</dbReference>
<name>A0A0C2WJN9_AMAMK</name>
<evidence type="ECO:0000256" key="1">
    <source>
        <dbReference type="SAM" id="MobiDB-lite"/>
    </source>
</evidence>
<accession>A0A0C2WJN9</accession>
<feature type="region of interest" description="Disordered" evidence="1">
    <location>
        <begin position="56"/>
        <end position="110"/>
    </location>
</feature>
<proteinExistence type="predicted"/>
<dbReference type="EMBL" id="KN818394">
    <property type="protein sequence ID" value="KIL56886.1"/>
    <property type="molecule type" value="Genomic_DNA"/>
</dbReference>
<protein>
    <submittedName>
        <fullName evidence="2">Uncharacterized protein</fullName>
    </submittedName>
</protein>
<evidence type="ECO:0000313" key="3">
    <source>
        <dbReference type="Proteomes" id="UP000054549"/>
    </source>
</evidence>
<feature type="compositionally biased region" description="Basic residues" evidence="1">
    <location>
        <begin position="58"/>
        <end position="69"/>
    </location>
</feature>
<dbReference type="AlphaFoldDB" id="A0A0C2WJN9"/>
<feature type="region of interest" description="Disordered" evidence="1">
    <location>
        <begin position="158"/>
        <end position="212"/>
    </location>
</feature>
<feature type="region of interest" description="Disordered" evidence="1">
    <location>
        <begin position="1"/>
        <end position="20"/>
    </location>
</feature>
<dbReference type="HOGENOM" id="CLU_1239845_0_0_1"/>
<sequence length="212" mass="23169">MPSKKQIATEKQAHARKRDCACGCGKEVHRTTEYRHLQAQGPGMLSLNVLVENPWAVKSRKKPSAKRSAKQALLGKSTKSTRKRSMKGRQGAQEPTPDTVDDPPEDMMEPLQDFAEPMDDIAAPGEGTDVVIQPPDAQFDAGHVLSSVQCSSRIASKVSHAHQLRWGSGHGELTREHDNDVDTDGDEPGVQGMDLSDSDGDGEDDEDDEDDW</sequence>
<evidence type="ECO:0000313" key="2">
    <source>
        <dbReference type="EMBL" id="KIL56886.1"/>
    </source>
</evidence>
<feature type="compositionally biased region" description="Acidic residues" evidence="1">
    <location>
        <begin position="196"/>
        <end position="212"/>
    </location>
</feature>
<organism evidence="2 3">
    <name type="scientific">Amanita muscaria (strain Koide BX008)</name>
    <dbReference type="NCBI Taxonomy" id="946122"/>
    <lineage>
        <taxon>Eukaryota</taxon>
        <taxon>Fungi</taxon>
        <taxon>Dikarya</taxon>
        <taxon>Basidiomycota</taxon>
        <taxon>Agaricomycotina</taxon>
        <taxon>Agaricomycetes</taxon>
        <taxon>Agaricomycetidae</taxon>
        <taxon>Agaricales</taxon>
        <taxon>Pluteineae</taxon>
        <taxon>Amanitaceae</taxon>
        <taxon>Amanita</taxon>
    </lineage>
</organism>
<gene>
    <name evidence="2" type="ORF">M378DRAFT_181828</name>
</gene>
<keyword evidence="3" id="KW-1185">Reference proteome</keyword>
<dbReference type="InParanoid" id="A0A0C2WJN9"/>